<dbReference type="EMBL" id="PFFQ01000001">
    <property type="protein sequence ID" value="PIW19670.1"/>
    <property type="molecule type" value="Genomic_DNA"/>
</dbReference>
<dbReference type="InterPro" id="IPR018490">
    <property type="entry name" value="cNMP-bd_dom_sf"/>
</dbReference>
<accession>A0A2M7GBZ3</accession>
<protein>
    <submittedName>
        <fullName evidence="6">Crp/Fnr family transcriptional regulator</fullName>
    </submittedName>
</protein>
<dbReference type="InterPro" id="IPR050397">
    <property type="entry name" value="Env_Response_Regulators"/>
</dbReference>
<dbReference type="Pfam" id="PF13545">
    <property type="entry name" value="HTH_Crp_2"/>
    <property type="match status" value="1"/>
</dbReference>
<dbReference type="SMART" id="SM00100">
    <property type="entry name" value="cNMP"/>
    <property type="match status" value="1"/>
</dbReference>
<dbReference type="Gene3D" id="2.60.120.10">
    <property type="entry name" value="Jelly Rolls"/>
    <property type="match status" value="1"/>
</dbReference>
<dbReference type="PRINTS" id="PR00034">
    <property type="entry name" value="HTHCRP"/>
</dbReference>
<dbReference type="InterPro" id="IPR036388">
    <property type="entry name" value="WH-like_DNA-bd_sf"/>
</dbReference>
<dbReference type="Pfam" id="PF00027">
    <property type="entry name" value="cNMP_binding"/>
    <property type="match status" value="1"/>
</dbReference>
<comment type="caution">
    <text evidence="6">The sequence shown here is derived from an EMBL/GenBank/DDBJ whole genome shotgun (WGS) entry which is preliminary data.</text>
</comment>
<evidence type="ECO:0000256" key="1">
    <source>
        <dbReference type="ARBA" id="ARBA00023015"/>
    </source>
</evidence>
<proteinExistence type="predicted"/>
<evidence type="ECO:0000313" key="7">
    <source>
        <dbReference type="Proteomes" id="UP000231019"/>
    </source>
</evidence>
<dbReference type="PRINTS" id="PR00103">
    <property type="entry name" value="CAMPKINASE"/>
</dbReference>
<dbReference type="Proteomes" id="UP000231019">
    <property type="component" value="Unassembled WGS sequence"/>
</dbReference>
<dbReference type="PANTHER" id="PTHR24567:SF74">
    <property type="entry name" value="HTH-TYPE TRANSCRIPTIONAL REGULATOR ARCR"/>
    <property type="match status" value="1"/>
</dbReference>
<dbReference type="CDD" id="cd00038">
    <property type="entry name" value="CAP_ED"/>
    <property type="match status" value="1"/>
</dbReference>
<dbReference type="PANTHER" id="PTHR24567">
    <property type="entry name" value="CRP FAMILY TRANSCRIPTIONAL REGULATORY PROTEIN"/>
    <property type="match status" value="1"/>
</dbReference>
<evidence type="ECO:0000256" key="2">
    <source>
        <dbReference type="ARBA" id="ARBA00023125"/>
    </source>
</evidence>
<keyword evidence="1" id="KW-0805">Transcription regulation</keyword>
<gene>
    <name evidence="6" type="ORF">COW36_00125</name>
</gene>
<feature type="domain" description="HTH crp-type" evidence="5">
    <location>
        <begin position="149"/>
        <end position="222"/>
    </location>
</feature>
<dbReference type="SUPFAM" id="SSF46785">
    <property type="entry name" value="Winged helix' DNA-binding domain"/>
    <property type="match status" value="1"/>
</dbReference>
<dbReference type="FunFam" id="1.10.10.10:FF:000019">
    <property type="entry name" value="Crp/Fnr family transcriptional regulator"/>
    <property type="match status" value="1"/>
</dbReference>
<dbReference type="SUPFAM" id="SSF51206">
    <property type="entry name" value="cAMP-binding domain-like"/>
    <property type="match status" value="1"/>
</dbReference>
<keyword evidence="3" id="KW-0804">Transcription</keyword>
<evidence type="ECO:0000256" key="3">
    <source>
        <dbReference type="ARBA" id="ARBA00023163"/>
    </source>
</evidence>
<dbReference type="InterPro" id="IPR018488">
    <property type="entry name" value="cNMP-bd_CS"/>
</dbReference>
<evidence type="ECO:0000259" key="5">
    <source>
        <dbReference type="PROSITE" id="PS51063"/>
    </source>
</evidence>
<dbReference type="PROSITE" id="PS50042">
    <property type="entry name" value="CNMP_BINDING_3"/>
    <property type="match status" value="1"/>
</dbReference>
<feature type="domain" description="Cyclic nucleotide-binding" evidence="4">
    <location>
        <begin position="15"/>
        <end position="135"/>
    </location>
</feature>
<dbReference type="InterPro" id="IPR000595">
    <property type="entry name" value="cNMP-bd_dom"/>
</dbReference>
<sequence length="229" mass="25853">MNLEKLATFFAEGTLFNNLSREELNQLAQIARERKFDRGQVIFYEGDLGGSLYIIVTGSVKIVIMSDDGREHILGLLHEGDFFGEVSLIDGEPRSATAIALENVNVVMISRDDFIRLLRENPEMSLKIMVTLCERLRKTDKHVESLAFLSAPGRVAQVLLNLAETHASGQDKNITVSHKITRQEFASLAGTSRETLTRVLMDFQDDGLIKLEKNKIHIYDRLHLKEKVV</sequence>
<dbReference type="SMART" id="SM00419">
    <property type="entry name" value="HTH_CRP"/>
    <property type="match status" value="1"/>
</dbReference>
<reference evidence="6 7" key="1">
    <citation type="submission" date="2017-09" db="EMBL/GenBank/DDBJ databases">
        <title>Depth-based differentiation of microbial function through sediment-hosted aquifers and enrichment of novel symbionts in the deep terrestrial subsurface.</title>
        <authorList>
            <person name="Probst A.J."/>
            <person name="Ladd B."/>
            <person name="Jarett J.K."/>
            <person name="Geller-Mcgrath D.E."/>
            <person name="Sieber C.M."/>
            <person name="Emerson J.B."/>
            <person name="Anantharaman K."/>
            <person name="Thomas B.C."/>
            <person name="Malmstrom R."/>
            <person name="Stieglmeier M."/>
            <person name="Klingl A."/>
            <person name="Woyke T."/>
            <person name="Ryan C.M."/>
            <person name="Banfield J.F."/>
        </authorList>
    </citation>
    <scope>NUCLEOTIDE SEQUENCE [LARGE SCALE GENOMIC DNA]</scope>
    <source>
        <strain evidence="6">CG17_big_fil_post_rev_8_21_14_2_50_48_46</strain>
    </source>
</reference>
<dbReference type="PROSITE" id="PS51063">
    <property type="entry name" value="HTH_CRP_2"/>
    <property type="match status" value="1"/>
</dbReference>
<organism evidence="6 7">
    <name type="scientific">bacterium (Candidatus Blackallbacteria) CG17_big_fil_post_rev_8_21_14_2_50_48_46</name>
    <dbReference type="NCBI Taxonomy" id="2014261"/>
    <lineage>
        <taxon>Bacteria</taxon>
        <taxon>Candidatus Blackallbacteria</taxon>
    </lineage>
</organism>
<evidence type="ECO:0000259" key="4">
    <source>
        <dbReference type="PROSITE" id="PS50042"/>
    </source>
</evidence>
<evidence type="ECO:0000313" key="6">
    <source>
        <dbReference type="EMBL" id="PIW19670.1"/>
    </source>
</evidence>
<dbReference type="InterPro" id="IPR012318">
    <property type="entry name" value="HTH_CRP"/>
</dbReference>
<dbReference type="PROSITE" id="PS00889">
    <property type="entry name" value="CNMP_BINDING_2"/>
    <property type="match status" value="1"/>
</dbReference>
<dbReference type="InterPro" id="IPR014710">
    <property type="entry name" value="RmlC-like_jellyroll"/>
</dbReference>
<dbReference type="GO" id="GO:0005829">
    <property type="term" value="C:cytosol"/>
    <property type="evidence" value="ECO:0007669"/>
    <property type="project" value="TreeGrafter"/>
</dbReference>
<keyword evidence="2" id="KW-0238">DNA-binding</keyword>
<dbReference type="InterPro" id="IPR036390">
    <property type="entry name" value="WH_DNA-bd_sf"/>
</dbReference>
<dbReference type="GO" id="GO:0003700">
    <property type="term" value="F:DNA-binding transcription factor activity"/>
    <property type="evidence" value="ECO:0007669"/>
    <property type="project" value="TreeGrafter"/>
</dbReference>
<name>A0A2M7GBZ3_9BACT</name>
<dbReference type="AlphaFoldDB" id="A0A2M7GBZ3"/>
<dbReference type="GO" id="GO:0003677">
    <property type="term" value="F:DNA binding"/>
    <property type="evidence" value="ECO:0007669"/>
    <property type="project" value="UniProtKB-KW"/>
</dbReference>
<dbReference type="Gene3D" id="1.10.10.10">
    <property type="entry name" value="Winged helix-like DNA-binding domain superfamily/Winged helix DNA-binding domain"/>
    <property type="match status" value="1"/>
</dbReference>